<dbReference type="PANTHER" id="PTHR30461:SF23">
    <property type="entry name" value="DNA RECOMBINASE-RELATED"/>
    <property type="match status" value="1"/>
</dbReference>
<evidence type="ECO:0000313" key="5">
    <source>
        <dbReference type="Proteomes" id="UP000183461"/>
    </source>
</evidence>
<dbReference type="RefSeq" id="WP_072300970.1">
    <property type="nucleotide sequence ID" value="NZ_FPIP01000009.1"/>
</dbReference>
<dbReference type="InterPro" id="IPR025827">
    <property type="entry name" value="Zn_ribbon_recom_dom"/>
</dbReference>
<dbReference type="InterPro" id="IPR006119">
    <property type="entry name" value="Resolv_N"/>
</dbReference>
<evidence type="ECO:0000259" key="3">
    <source>
        <dbReference type="PROSITE" id="PS51737"/>
    </source>
</evidence>
<dbReference type="GO" id="GO:0003677">
    <property type="term" value="F:DNA binding"/>
    <property type="evidence" value="ECO:0007669"/>
    <property type="project" value="InterPro"/>
</dbReference>
<dbReference type="PROSITE" id="PS51737">
    <property type="entry name" value="RECOMBINASE_DNA_BIND"/>
    <property type="match status" value="1"/>
</dbReference>
<name>A0A1K1PIE3_RUMFL</name>
<dbReference type="Gene3D" id="3.40.50.1390">
    <property type="entry name" value="Resolvase, N-terminal catalytic domain"/>
    <property type="match status" value="1"/>
</dbReference>
<evidence type="ECO:0000259" key="2">
    <source>
        <dbReference type="PROSITE" id="PS51736"/>
    </source>
</evidence>
<dbReference type="Pfam" id="PF13408">
    <property type="entry name" value="Zn_ribbon_recom"/>
    <property type="match status" value="1"/>
</dbReference>
<dbReference type="InterPro" id="IPR011109">
    <property type="entry name" value="DNA_bind_recombinase_dom"/>
</dbReference>
<dbReference type="InterPro" id="IPR025378">
    <property type="entry name" value="DUF4368"/>
</dbReference>
<feature type="coiled-coil region" evidence="1">
    <location>
        <begin position="396"/>
        <end position="423"/>
    </location>
</feature>
<dbReference type="Pfam" id="PF14287">
    <property type="entry name" value="DUF4368"/>
    <property type="match status" value="1"/>
</dbReference>
<reference evidence="4 5" key="1">
    <citation type="submission" date="2016-11" db="EMBL/GenBank/DDBJ databases">
        <authorList>
            <person name="Jaros S."/>
            <person name="Januszkiewicz K."/>
            <person name="Wedrychowicz H."/>
        </authorList>
    </citation>
    <scope>NUCLEOTIDE SEQUENCE [LARGE SCALE GENOMIC DNA]</scope>
    <source>
        <strain evidence="4 5">YL228</strain>
    </source>
</reference>
<dbReference type="InterPro" id="IPR050639">
    <property type="entry name" value="SSR_resolvase"/>
</dbReference>
<evidence type="ECO:0000313" key="4">
    <source>
        <dbReference type="EMBL" id="SFW47380.1"/>
    </source>
</evidence>
<dbReference type="EMBL" id="FPIP01000009">
    <property type="protein sequence ID" value="SFW47380.1"/>
    <property type="molecule type" value="Genomic_DNA"/>
</dbReference>
<sequence length="523" mass="60527">MPKVAIYCRLSIEDKDKSDNDASASIQNQKAMLRDYCHERDWEIYDIYVDDGYSGIDRSRPEFNRMLRDCEKGNIDIVLCKDQSRFSRDTVVIEQLINDKFLEWGIRFIGVADNADTDSESYSTMRLFTSAYNEMYVKDISAKIRRTLAYKREQGQFIASFAPYGYMIDAEDKHHLVIDEETASVVRQIFDMYISGAGYRAIVLKLNSDGIVSPTEYKRQKGSKYVNLNADTSNSRGLWTQSTVARILANEMYTGTLVQGKSHHISYKNKKRKKVEQADWIMIPNTHEAIIDAETWARTQVRLRSNGRVGKRSQELSPLSGKVKCAVCGRPMKRNVYYNKAKTIKYYGLQCATYKTGAMNCTNKKSISGLVLEKKILDELNSIVEQYCQADKIQLRDIYSEQLKQLEADLARLNERHSSAEKRLLAMYKDKLDGVISDEDYSLFRQNLSDEEHEMSARIADTAKHINECRERIRNTEGQRSIIEKYTHFDKLDRNIADEFIDYVEIGESSENGEREIHIHWKL</sequence>
<dbReference type="InterPro" id="IPR036162">
    <property type="entry name" value="Resolvase-like_N_sf"/>
</dbReference>
<dbReference type="SMART" id="SM00857">
    <property type="entry name" value="Resolvase"/>
    <property type="match status" value="1"/>
</dbReference>
<dbReference type="Proteomes" id="UP000183461">
    <property type="component" value="Unassembled WGS sequence"/>
</dbReference>
<dbReference type="Gene3D" id="3.90.1750.20">
    <property type="entry name" value="Putative Large Serine Recombinase, Chain B, Domain 2"/>
    <property type="match status" value="1"/>
</dbReference>
<feature type="domain" description="Resolvase/invertase-type recombinase catalytic" evidence="2">
    <location>
        <begin position="3"/>
        <end position="155"/>
    </location>
</feature>
<gene>
    <name evidence="4" type="ORF">SAMN02910280_2775</name>
</gene>
<dbReference type="InterPro" id="IPR038109">
    <property type="entry name" value="DNA_bind_recomb_sf"/>
</dbReference>
<protein>
    <submittedName>
        <fullName evidence="4">Site-specific DNA recombinase</fullName>
    </submittedName>
</protein>
<dbReference type="AlphaFoldDB" id="A0A1K1PIE3"/>
<evidence type="ECO:0000256" key="1">
    <source>
        <dbReference type="SAM" id="Coils"/>
    </source>
</evidence>
<dbReference type="PANTHER" id="PTHR30461">
    <property type="entry name" value="DNA-INVERTASE FROM LAMBDOID PROPHAGE"/>
    <property type="match status" value="1"/>
</dbReference>
<feature type="domain" description="Recombinase" evidence="3">
    <location>
        <begin position="163"/>
        <end position="309"/>
    </location>
</feature>
<dbReference type="Pfam" id="PF07508">
    <property type="entry name" value="Recombinase"/>
    <property type="match status" value="1"/>
</dbReference>
<keyword evidence="1" id="KW-0175">Coiled coil</keyword>
<dbReference type="PROSITE" id="PS51736">
    <property type="entry name" value="RECOMBINASES_3"/>
    <property type="match status" value="1"/>
</dbReference>
<dbReference type="SUPFAM" id="SSF53041">
    <property type="entry name" value="Resolvase-like"/>
    <property type="match status" value="1"/>
</dbReference>
<proteinExistence type="predicted"/>
<dbReference type="Pfam" id="PF00239">
    <property type="entry name" value="Resolvase"/>
    <property type="match status" value="1"/>
</dbReference>
<dbReference type="GO" id="GO:0000150">
    <property type="term" value="F:DNA strand exchange activity"/>
    <property type="evidence" value="ECO:0007669"/>
    <property type="project" value="InterPro"/>
</dbReference>
<organism evidence="4 5">
    <name type="scientific">Ruminococcus flavefaciens</name>
    <dbReference type="NCBI Taxonomy" id="1265"/>
    <lineage>
        <taxon>Bacteria</taxon>
        <taxon>Bacillati</taxon>
        <taxon>Bacillota</taxon>
        <taxon>Clostridia</taxon>
        <taxon>Eubacteriales</taxon>
        <taxon>Oscillospiraceae</taxon>
        <taxon>Ruminococcus</taxon>
    </lineage>
</organism>
<accession>A0A1K1PIE3</accession>